<dbReference type="OrthoDB" id="9799038at2"/>
<gene>
    <name evidence="4" type="ORF">C4N22_03200</name>
    <name evidence="3" type="ORF">C4N24_08035</name>
</gene>
<evidence type="ECO:0000313" key="5">
    <source>
        <dbReference type="Proteomes" id="UP000250583"/>
    </source>
</evidence>
<evidence type="ECO:0000313" key="3">
    <source>
        <dbReference type="EMBL" id="RAW57168.1"/>
    </source>
</evidence>
<evidence type="ECO:0000256" key="1">
    <source>
        <dbReference type="SAM" id="MobiDB-lite"/>
    </source>
</evidence>
<feature type="domain" description="Helix-turn-helix" evidence="2">
    <location>
        <begin position="4"/>
        <end position="45"/>
    </location>
</feature>
<evidence type="ECO:0000313" key="4">
    <source>
        <dbReference type="EMBL" id="RAW61693.1"/>
    </source>
</evidence>
<dbReference type="EMBL" id="PRLD01000007">
    <property type="protein sequence ID" value="RAW57168.1"/>
    <property type="molecule type" value="Genomic_DNA"/>
</dbReference>
<dbReference type="Proteomes" id="UP000250583">
    <property type="component" value="Unassembled WGS sequence"/>
</dbReference>
<evidence type="ECO:0000313" key="6">
    <source>
        <dbReference type="Proteomes" id="UP000251281"/>
    </source>
</evidence>
<reference evidence="5 6" key="1">
    <citation type="submission" date="2018-02" db="EMBL/GenBank/DDBJ databases">
        <title>Complete genome sequencing of Faecalibacterium prausnitzii strains isolated from the human gut.</title>
        <authorList>
            <person name="Fitzgerald B.C."/>
            <person name="Shkoporov A.N."/>
            <person name="Ross P.R."/>
            <person name="Hill C."/>
        </authorList>
    </citation>
    <scope>NUCLEOTIDE SEQUENCE [LARGE SCALE GENOMIC DNA]</scope>
    <source>
        <strain evidence="3 6">APC923/51-1</strain>
        <strain evidence="4 5">APC923/61-1</strain>
    </source>
</reference>
<sequence length="70" mass="8264">MFEYMTVQDAAKLWGISVRRVQKLCEENRIDGIVRLPRAWLIPQDAQKPADGRYKQNKNEFIADNKENTR</sequence>
<evidence type="ECO:0000259" key="2">
    <source>
        <dbReference type="Pfam" id="PF12728"/>
    </source>
</evidence>
<dbReference type="GeneID" id="98660487"/>
<protein>
    <submittedName>
        <fullName evidence="4">Helix-turn-helix domain-containing protein</fullName>
    </submittedName>
</protein>
<organism evidence="4 5">
    <name type="scientific">Faecalibacterium prausnitzii</name>
    <dbReference type="NCBI Taxonomy" id="853"/>
    <lineage>
        <taxon>Bacteria</taxon>
        <taxon>Bacillati</taxon>
        <taxon>Bacillota</taxon>
        <taxon>Clostridia</taxon>
        <taxon>Eubacteriales</taxon>
        <taxon>Oscillospiraceae</taxon>
        <taxon>Faecalibacterium</taxon>
    </lineage>
</organism>
<dbReference type="Pfam" id="PF12728">
    <property type="entry name" value="HTH_17"/>
    <property type="match status" value="1"/>
</dbReference>
<dbReference type="RefSeq" id="WP_055145329.1">
    <property type="nucleotide sequence ID" value="NZ_CP117963.1"/>
</dbReference>
<dbReference type="InterPro" id="IPR041657">
    <property type="entry name" value="HTH_17"/>
</dbReference>
<feature type="region of interest" description="Disordered" evidence="1">
    <location>
        <begin position="49"/>
        <end position="70"/>
    </location>
</feature>
<proteinExistence type="predicted"/>
<accession>A0A329UKQ5</accession>
<comment type="caution">
    <text evidence="4">The sequence shown here is derived from an EMBL/GenBank/DDBJ whole genome shotgun (WGS) entry which is preliminary data.</text>
</comment>
<name>A0A329UKQ5_9FIRM</name>
<dbReference type="EMBL" id="PRLE01000001">
    <property type="protein sequence ID" value="RAW61693.1"/>
    <property type="molecule type" value="Genomic_DNA"/>
</dbReference>
<dbReference type="AlphaFoldDB" id="A0A329UKQ5"/>
<dbReference type="Gene3D" id="3.20.20.80">
    <property type="entry name" value="Glycosidases"/>
    <property type="match status" value="1"/>
</dbReference>
<dbReference type="Proteomes" id="UP000251281">
    <property type="component" value="Unassembled WGS sequence"/>
</dbReference>